<organism evidence="2 3">
    <name type="scientific">Marinobacterium stanieri</name>
    <dbReference type="NCBI Taxonomy" id="49186"/>
    <lineage>
        <taxon>Bacteria</taxon>
        <taxon>Pseudomonadati</taxon>
        <taxon>Pseudomonadota</taxon>
        <taxon>Gammaproteobacteria</taxon>
        <taxon>Oceanospirillales</taxon>
        <taxon>Oceanospirillaceae</taxon>
        <taxon>Marinobacterium</taxon>
    </lineage>
</organism>
<dbReference type="EMBL" id="FTMN01000010">
    <property type="protein sequence ID" value="SIQ87959.1"/>
    <property type="molecule type" value="Genomic_DNA"/>
</dbReference>
<evidence type="ECO:0000313" key="2">
    <source>
        <dbReference type="EMBL" id="SIQ87959.1"/>
    </source>
</evidence>
<feature type="compositionally biased region" description="Polar residues" evidence="1">
    <location>
        <begin position="85"/>
        <end position="97"/>
    </location>
</feature>
<dbReference type="RefSeq" id="WP_076465302.1">
    <property type="nucleotide sequence ID" value="NZ_FTMN01000010.1"/>
</dbReference>
<feature type="region of interest" description="Disordered" evidence="1">
    <location>
        <begin position="56"/>
        <end position="97"/>
    </location>
</feature>
<reference evidence="2 3" key="1">
    <citation type="submission" date="2017-01" db="EMBL/GenBank/DDBJ databases">
        <authorList>
            <person name="Mah S.A."/>
            <person name="Swanson W.J."/>
            <person name="Moy G.W."/>
            <person name="Vacquier V.D."/>
        </authorList>
    </citation>
    <scope>NUCLEOTIDE SEQUENCE [LARGE SCALE GENOMIC DNA]</scope>
    <source>
        <strain evidence="2 3">DSM 7027</strain>
    </source>
</reference>
<gene>
    <name evidence="2" type="ORF">SAMN05421647_11089</name>
</gene>
<protein>
    <submittedName>
        <fullName evidence="2">Uncharacterized protein</fullName>
    </submittedName>
</protein>
<evidence type="ECO:0000313" key="3">
    <source>
        <dbReference type="Proteomes" id="UP000186895"/>
    </source>
</evidence>
<proteinExistence type="predicted"/>
<keyword evidence="3" id="KW-1185">Reference proteome</keyword>
<evidence type="ECO:0000256" key="1">
    <source>
        <dbReference type="SAM" id="MobiDB-lite"/>
    </source>
</evidence>
<sequence>MQLTRLTTQYVENEDRFLISADSEVGVVKLWLTQRLLKRLLPHLIDWVGRSSETVLTEQSQSSAHTENAQSPQDKAGDTEPDAGSNDSNQQAASQMVAQYRKPVQGVDAEKAVMSCLVHTLKFQPRDKILRIQFELPDDEAVLLLQEEHARIWLGVLYRHWQQAQWPDIWPEWMKQAQRMRPTAPATLMH</sequence>
<feature type="compositionally biased region" description="Polar residues" evidence="1">
    <location>
        <begin position="56"/>
        <end position="73"/>
    </location>
</feature>
<dbReference type="STRING" id="49186.SAMN05421647_11089"/>
<dbReference type="Proteomes" id="UP000186895">
    <property type="component" value="Unassembled WGS sequence"/>
</dbReference>
<accession>A0A1N6WCT5</accession>
<name>A0A1N6WCT5_9GAMM</name>
<dbReference type="AlphaFoldDB" id="A0A1N6WCT5"/>